<evidence type="ECO:0000313" key="2">
    <source>
        <dbReference type="EMBL" id="CUH49203.1"/>
    </source>
</evidence>
<accession>A0A0P1EGB1</accession>
<sequence length="484" mass="54537">MLQDRQRKSIKSLSALAVAATLFATNAFGQAPPVQEPSSQEDIEAALTGGVPMGRWKEGLTFEGISPQPWLKSAANWFPRTEDVQPNEMRIIFMGSAPFIRPGQMNTAILVELGNGKIFMFDIGEGSPANIIASGYALNEITDVFITHLHVDHFGGLPYLWMFGTWAGGWHEQLTVHGPSGRTKEYGTATMVEGMKMMTGWHRDAFSVFPVGKGWDIEVNEFDFRDNGGVIYDEDGVKVTHWQRSHAKDGASGYRMDWNGMCFIWTGDGRPNMIDIPFAKGCDVFVTEQQQEIIEISSGVQGVPPFLGRYTVDTHHTPSYAAGYIANLVQPRLLMNTHMSYDPYQIEETVAEIREHWKGPYHFGAPDGIVVNVTKDQIWVREGILPEFPNSRAPQFDFSNGQLIVPKPPHRREDIQEPYVRDMEIDPKLYYPEGYHPELLTEWPVDDDLVVPLEALPENLKESMGAAWRHREANRKVLEEQGDN</sequence>
<name>A0A0P1EGB1_9RHOB</name>
<dbReference type="PANTHER" id="PTHR46018">
    <property type="entry name" value="ZINC PHOSPHODIESTERASE ELAC PROTEIN 1"/>
    <property type="match status" value="1"/>
</dbReference>
<protein>
    <submittedName>
        <fullName evidence="2">Ribonuclease BN</fullName>
        <ecNumber evidence="2">3.1.-.-</ecNumber>
    </submittedName>
</protein>
<dbReference type="PANTHER" id="PTHR46018:SF2">
    <property type="entry name" value="ZINC PHOSPHODIESTERASE ELAC PROTEIN 1"/>
    <property type="match status" value="1"/>
</dbReference>
<keyword evidence="1" id="KW-0732">Signal</keyword>
<dbReference type="NCBIfam" id="NF041257">
    <property type="entry name" value="GntH_guanitoxin"/>
    <property type="match status" value="1"/>
</dbReference>
<organism evidence="2 3">
    <name type="scientific">Ruegeria atlantica</name>
    <dbReference type="NCBI Taxonomy" id="81569"/>
    <lineage>
        <taxon>Bacteria</taxon>
        <taxon>Pseudomonadati</taxon>
        <taxon>Pseudomonadota</taxon>
        <taxon>Alphaproteobacteria</taxon>
        <taxon>Rhodobacterales</taxon>
        <taxon>Roseobacteraceae</taxon>
        <taxon>Ruegeria</taxon>
    </lineage>
</organism>
<dbReference type="SUPFAM" id="SSF56281">
    <property type="entry name" value="Metallo-hydrolase/oxidoreductase"/>
    <property type="match status" value="1"/>
</dbReference>
<proteinExistence type="predicted"/>
<dbReference type="RefSeq" id="WP_109312726.1">
    <property type="nucleotide sequence ID" value="NZ_CANLTD010000020.1"/>
</dbReference>
<dbReference type="STRING" id="81569.RUM4293_03401"/>
<gene>
    <name evidence="2" type="primary">rbn_6</name>
    <name evidence="2" type="ORF">RUA4292_03398</name>
</gene>
<dbReference type="InterPro" id="IPR036866">
    <property type="entry name" value="RibonucZ/Hydroxyglut_hydro"/>
</dbReference>
<dbReference type="AlphaFoldDB" id="A0A0P1EGB1"/>
<dbReference type="EC" id="3.1.-.-" evidence="2"/>
<dbReference type="GO" id="GO:0042781">
    <property type="term" value="F:3'-tRNA processing endoribonuclease activity"/>
    <property type="evidence" value="ECO:0007669"/>
    <property type="project" value="TreeGrafter"/>
</dbReference>
<dbReference type="GeneID" id="55494553"/>
<dbReference type="EMBL" id="CYPU01000066">
    <property type="protein sequence ID" value="CUH49203.1"/>
    <property type="molecule type" value="Genomic_DNA"/>
</dbReference>
<feature type="chain" id="PRO_5006061520" evidence="1">
    <location>
        <begin position="30"/>
        <end position="484"/>
    </location>
</feature>
<dbReference type="OrthoDB" id="9803916at2"/>
<evidence type="ECO:0000313" key="3">
    <source>
        <dbReference type="Proteomes" id="UP000050783"/>
    </source>
</evidence>
<reference evidence="2 3" key="1">
    <citation type="submission" date="2015-09" db="EMBL/GenBank/DDBJ databases">
        <authorList>
            <consortium name="Swine Surveillance"/>
        </authorList>
    </citation>
    <scope>NUCLEOTIDE SEQUENCE [LARGE SCALE GENOMIC DNA]</scope>
    <source>
        <strain evidence="2 3">CECT 4292</strain>
    </source>
</reference>
<dbReference type="Proteomes" id="UP000050783">
    <property type="component" value="Unassembled WGS sequence"/>
</dbReference>
<keyword evidence="2" id="KW-0378">Hydrolase</keyword>
<evidence type="ECO:0000256" key="1">
    <source>
        <dbReference type="SAM" id="SignalP"/>
    </source>
</evidence>
<dbReference type="Gene3D" id="3.60.15.10">
    <property type="entry name" value="Ribonuclease Z/Hydroxyacylglutathione hydrolase-like"/>
    <property type="match status" value="1"/>
</dbReference>
<feature type="signal peptide" evidence="1">
    <location>
        <begin position="1"/>
        <end position="29"/>
    </location>
</feature>
<dbReference type="Pfam" id="PF23023">
    <property type="entry name" value="Anti-Pycsar_Apyc1"/>
    <property type="match status" value="1"/>
</dbReference>